<accession>A0ABV5DW44</accession>
<evidence type="ECO:0000313" key="3">
    <source>
        <dbReference type="EMBL" id="MFB8768818.1"/>
    </source>
</evidence>
<dbReference type="RefSeq" id="WP_357229373.1">
    <property type="nucleotide sequence ID" value="NZ_JAYMRS010000004.1"/>
</dbReference>
<dbReference type="PANTHER" id="PTHR43736:SF1">
    <property type="entry name" value="DIHYDRONEOPTERIN TRIPHOSPHATE DIPHOSPHATASE"/>
    <property type="match status" value="1"/>
</dbReference>
<dbReference type="InterPro" id="IPR015797">
    <property type="entry name" value="NUDIX_hydrolase-like_dom_sf"/>
</dbReference>
<dbReference type="PROSITE" id="PS51462">
    <property type="entry name" value="NUDIX"/>
    <property type="match status" value="1"/>
</dbReference>
<keyword evidence="4" id="KW-1185">Reference proteome</keyword>
<dbReference type="Gene3D" id="3.90.79.10">
    <property type="entry name" value="Nucleoside Triphosphate Pyrophosphohydrolase"/>
    <property type="match status" value="1"/>
</dbReference>
<dbReference type="InterPro" id="IPR000086">
    <property type="entry name" value="NUDIX_hydrolase_dom"/>
</dbReference>
<evidence type="ECO:0000259" key="2">
    <source>
        <dbReference type="PROSITE" id="PS51462"/>
    </source>
</evidence>
<dbReference type="Pfam" id="PF00293">
    <property type="entry name" value="NUDIX"/>
    <property type="match status" value="1"/>
</dbReference>
<reference evidence="3 4" key="1">
    <citation type="submission" date="2024-01" db="EMBL/GenBank/DDBJ databases">
        <title>Genome mining of biosynthetic gene clusters to explore secondary metabolites of Streptomyces sp.</title>
        <authorList>
            <person name="Baig A."/>
            <person name="Ajitkumar Shintre N."/>
            <person name="Kumar H."/>
            <person name="Anbarasu A."/>
            <person name="Ramaiah S."/>
        </authorList>
    </citation>
    <scope>NUCLEOTIDE SEQUENCE [LARGE SCALE GENOMIC DNA]</scope>
    <source>
        <strain evidence="3 4">A01</strain>
    </source>
</reference>
<comment type="similarity">
    <text evidence="1">Belongs to the Nudix hydrolase family.</text>
</comment>
<name>A0ABV5DW44_9ACTN</name>
<proteinExistence type="inferred from homology"/>
<comment type="caution">
    <text evidence="3">The sequence shown here is derived from an EMBL/GenBank/DDBJ whole genome shotgun (WGS) entry which is preliminary data.</text>
</comment>
<gene>
    <name evidence="3" type="ORF">VSQ78_13995</name>
</gene>
<dbReference type="EMBL" id="JAYMRS010000004">
    <property type="protein sequence ID" value="MFB8768818.1"/>
    <property type="molecule type" value="Genomic_DNA"/>
</dbReference>
<dbReference type="PANTHER" id="PTHR43736">
    <property type="entry name" value="ADP-RIBOSE PYROPHOSPHATASE"/>
    <property type="match status" value="1"/>
</dbReference>
<evidence type="ECO:0000313" key="4">
    <source>
        <dbReference type="Proteomes" id="UP001585053"/>
    </source>
</evidence>
<evidence type="ECO:0000256" key="1">
    <source>
        <dbReference type="ARBA" id="ARBA00005582"/>
    </source>
</evidence>
<dbReference type="CDD" id="cd03674">
    <property type="entry name" value="NUDIX_Hydrolase"/>
    <property type="match status" value="1"/>
</dbReference>
<sequence>MTVTRPEIDHVLSKYLDRHPGETDDMALLLHALDEGHDITSRKEFRAGHVTAGAAVVDTQGRVLMIRHKTLDRWLLPGGHLEPEDQSLLGASLRELEEETGIPWQQVVSPPAHDVTPADIDIHKIPANPAKDEPEHHHFDFRYAHWVEETDVRLQFDEVTDFAWRPLSDLPTNLARKLEPVAPTGN</sequence>
<dbReference type="SUPFAM" id="SSF55811">
    <property type="entry name" value="Nudix"/>
    <property type="match status" value="1"/>
</dbReference>
<dbReference type="Proteomes" id="UP001585053">
    <property type="component" value="Unassembled WGS sequence"/>
</dbReference>
<organism evidence="3 4">
    <name type="scientific">Nocardiopsis alba</name>
    <dbReference type="NCBI Taxonomy" id="53437"/>
    <lineage>
        <taxon>Bacteria</taxon>
        <taxon>Bacillati</taxon>
        <taxon>Actinomycetota</taxon>
        <taxon>Actinomycetes</taxon>
        <taxon>Streptosporangiales</taxon>
        <taxon>Nocardiopsidaceae</taxon>
        <taxon>Nocardiopsis</taxon>
    </lineage>
</organism>
<protein>
    <submittedName>
        <fullName evidence="3">NUDIX domain-containing protein</fullName>
    </submittedName>
</protein>
<feature type="domain" description="Nudix hydrolase" evidence="2">
    <location>
        <begin position="47"/>
        <end position="186"/>
    </location>
</feature>